<evidence type="ECO:0000313" key="5">
    <source>
        <dbReference type="EMBL" id="EKV30446.1"/>
    </source>
</evidence>
<proteinExistence type="predicted"/>
<dbReference type="PANTHER" id="PTHR44688">
    <property type="entry name" value="DNA-BINDING TRANSCRIPTIONAL ACTIVATOR DEVR_DOSR"/>
    <property type="match status" value="1"/>
</dbReference>
<evidence type="ECO:0000256" key="2">
    <source>
        <dbReference type="ARBA" id="ARBA00023125"/>
    </source>
</evidence>
<dbReference type="PRINTS" id="PR00038">
    <property type="entry name" value="HTHLUXR"/>
</dbReference>
<dbReference type="eggNOG" id="COG2771">
    <property type="taxonomic scope" value="Bacteria"/>
</dbReference>
<protein>
    <submittedName>
        <fullName evidence="5">Transcriptional regulator</fullName>
    </submittedName>
</protein>
<dbReference type="Pfam" id="PF00196">
    <property type="entry name" value="GerE"/>
    <property type="match status" value="1"/>
</dbReference>
<dbReference type="RefSeq" id="WP_009540513.1">
    <property type="nucleotide sequence ID" value="NZ_ANHY01000008.1"/>
</dbReference>
<dbReference type="GO" id="GO:0006355">
    <property type="term" value="P:regulation of DNA-templated transcription"/>
    <property type="evidence" value="ECO:0007669"/>
    <property type="project" value="InterPro"/>
</dbReference>
<organism evidence="5 6">
    <name type="scientific">Caenispirillum salinarum AK4</name>
    <dbReference type="NCBI Taxonomy" id="1238182"/>
    <lineage>
        <taxon>Bacteria</taxon>
        <taxon>Pseudomonadati</taxon>
        <taxon>Pseudomonadota</taxon>
        <taxon>Alphaproteobacteria</taxon>
        <taxon>Rhodospirillales</taxon>
        <taxon>Novispirillaceae</taxon>
        <taxon>Caenispirillum</taxon>
    </lineage>
</organism>
<keyword evidence="1" id="KW-0805">Transcription regulation</keyword>
<evidence type="ECO:0000256" key="3">
    <source>
        <dbReference type="ARBA" id="ARBA00023163"/>
    </source>
</evidence>
<dbReference type="AlphaFoldDB" id="K9HPM0"/>
<dbReference type="CDD" id="cd06170">
    <property type="entry name" value="LuxR_C_like"/>
    <property type="match status" value="1"/>
</dbReference>
<dbReference type="InterPro" id="IPR036388">
    <property type="entry name" value="WH-like_DNA-bd_sf"/>
</dbReference>
<dbReference type="GO" id="GO:0003677">
    <property type="term" value="F:DNA binding"/>
    <property type="evidence" value="ECO:0007669"/>
    <property type="project" value="UniProtKB-KW"/>
</dbReference>
<feature type="domain" description="HTH luxR-type" evidence="4">
    <location>
        <begin position="168"/>
        <end position="233"/>
    </location>
</feature>
<gene>
    <name evidence="5" type="ORF">C882_4405</name>
</gene>
<dbReference type="Gene3D" id="1.10.10.10">
    <property type="entry name" value="Winged helix-like DNA-binding domain superfamily/Winged helix DNA-binding domain"/>
    <property type="match status" value="1"/>
</dbReference>
<keyword evidence="6" id="KW-1185">Reference proteome</keyword>
<dbReference type="SUPFAM" id="SSF46894">
    <property type="entry name" value="C-terminal effector domain of the bipartite response regulators"/>
    <property type="match status" value="1"/>
</dbReference>
<dbReference type="InterPro" id="IPR000792">
    <property type="entry name" value="Tscrpt_reg_LuxR_C"/>
</dbReference>
<dbReference type="PROSITE" id="PS00622">
    <property type="entry name" value="HTH_LUXR_1"/>
    <property type="match status" value="1"/>
</dbReference>
<keyword evidence="3" id="KW-0804">Transcription</keyword>
<dbReference type="InterPro" id="IPR036693">
    <property type="entry name" value="TF_LuxR_autoind-bd_dom_sf"/>
</dbReference>
<dbReference type="Gene3D" id="3.30.450.80">
    <property type="entry name" value="Transcription factor LuxR-like, autoinducer-binding domain"/>
    <property type="match status" value="1"/>
</dbReference>
<dbReference type="OrthoDB" id="7345476at2"/>
<sequence length="238" mass="25872">MLTLDQLQILDRCTSIADVRRVTAQLAAEIGFTFPTYAMCLGPALRVQESTLVVNFPEGWANHYLNHGYDRIDPVVGMAKRGGAPFAISELPADILGEDQRRLLNEARDFAMHDGIIVPIRMAGGVAVLSCVADGGARQRREVIEHQRAGVALLALAVHNACRRLFAESGDPGPLTPRERDCVHWLARGKETGMIGEILGISGYTVAQHLKSAMRKLGCANRIELAVRAVHMGIVSVD</sequence>
<dbReference type="STRING" id="1238182.C882_4405"/>
<dbReference type="SMART" id="SM00421">
    <property type="entry name" value="HTH_LUXR"/>
    <property type="match status" value="1"/>
</dbReference>
<dbReference type="InterPro" id="IPR005143">
    <property type="entry name" value="TF_LuxR_autoind-bd_dom"/>
</dbReference>
<comment type="caution">
    <text evidence="5">The sequence shown here is derived from an EMBL/GenBank/DDBJ whole genome shotgun (WGS) entry which is preliminary data.</text>
</comment>
<dbReference type="Pfam" id="PF03472">
    <property type="entry name" value="Autoind_bind"/>
    <property type="match status" value="1"/>
</dbReference>
<evidence type="ECO:0000256" key="1">
    <source>
        <dbReference type="ARBA" id="ARBA00023015"/>
    </source>
</evidence>
<dbReference type="InterPro" id="IPR016032">
    <property type="entry name" value="Sig_transdc_resp-reg_C-effctor"/>
</dbReference>
<evidence type="ECO:0000313" key="6">
    <source>
        <dbReference type="Proteomes" id="UP000009881"/>
    </source>
</evidence>
<evidence type="ECO:0000259" key="4">
    <source>
        <dbReference type="PROSITE" id="PS50043"/>
    </source>
</evidence>
<name>K9HPM0_9PROT</name>
<dbReference type="Proteomes" id="UP000009881">
    <property type="component" value="Unassembled WGS sequence"/>
</dbReference>
<dbReference type="PROSITE" id="PS50043">
    <property type="entry name" value="HTH_LUXR_2"/>
    <property type="match status" value="1"/>
</dbReference>
<dbReference type="EMBL" id="ANHY01000008">
    <property type="protein sequence ID" value="EKV30446.1"/>
    <property type="molecule type" value="Genomic_DNA"/>
</dbReference>
<dbReference type="PANTHER" id="PTHR44688:SF16">
    <property type="entry name" value="DNA-BINDING TRANSCRIPTIONAL ACTIVATOR DEVR_DOSR"/>
    <property type="match status" value="1"/>
</dbReference>
<reference evidence="5 6" key="1">
    <citation type="journal article" date="2013" name="Genome Announc.">
        <title>Draft Genome Sequence of an Alphaproteobacterium, Caenispirillum salinarum AK4(T), Isolated from a Solar Saltern.</title>
        <authorList>
            <person name="Khatri I."/>
            <person name="Singh A."/>
            <person name="Korpole S."/>
            <person name="Pinnaka A.K."/>
            <person name="Subramanian S."/>
        </authorList>
    </citation>
    <scope>NUCLEOTIDE SEQUENCE [LARGE SCALE GENOMIC DNA]</scope>
    <source>
        <strain evidence="5 6">AK4</strain>
    </source>
</reference>
<accession>K9HPM0</accession>
<dbReference type="SUPFAM" id="SSF75516">
    <property type="entry name" value="Pheromone-binding domain of LuxR-like quorum-sensing transcription factors"/>
    <property type="match status" value="1"/>
</dbReference>
<keyword evidence="2" id="KW-0238">DNA-binding</keyword>